<dbReference type="SUPFAM" id="SSF56784">
    <property type="entry name" value="HAD-like"/>
    <property type="match status" value="1"/>
</dbReference>
<dbReference type="PANTHER" id="PTHR12725">
    <property type="entry name" value="HALOACID DEHALOGENASE-LIKE HYDROLASE"/>
    <property type="match status" value="1"/>
</dbReference>
<dbReference type="NCBIfam" id="TIGR01993">
    <property type="entry name" value="Pyr-5-nucltdase"/>
    <property type="match status" value="1"/>
</dbReference>
<dbReference type="NCBIfam" id="TIGR01509">
    <property type="entry name" value="HAD-SF-IA-v3"/>
    <property type="match status" value="1"/>
</dbReference>
<dbReference type="InterPro" id="IPR036412">
    <property type="entry name" value="HAD-like_sf"/>
</dbReference>
<dbReference type="InterPro" id="IPR010237">
    <property type="entry name" value="Pyr-5-nucltdase"/>
</dbReference>
<evidence type="ECO:0000313" key="2">
    <source>
        <dbReference type="Proteomes" id="UP001596152"/>
    </source>
</evidence>
<comment type="caution">
    <text evidence="1">The sequence shown here is derived from an EMBL/GenBank/DDBJ whole genome shotgun (WGS) entry which is preliminary data.</text>
</comment>
<gene>
    <name evidence="1" type="ORF">ACFPIE_08640</name>
</gene>
<organism evidence="1 2">
    <name type="scientific">Brevundimonas staleyi</name>
    <dbReference type="NCBI Taxonomy" id="74326"/>
    <lineage>
        <taxon>Bacteria</taxon>
        <taxon>Pseudomonadati</taxon>
        <taxon>Pseudomonadota</taxon>
        <taxon>Alphaproteobacteria</taxon>
        <taxon>Caulobacterales</taxon>
        <taxon>Caulobacteraceae</taxon>
        <taxon>Brevundimonas</taxon>
    </lineage>
</organism>
<reference evidence="2" key="1">
    <citation type="journal article" date="2019" name="Int. J. Syst. Evol. Microbiol.">
        <title>The Global Catalogue of Microorganisms (GCM) 10K type strain sequencing project: providing services to taxonomists for standard genome sequencing and annotation.</title>
        <authorList>
            <consortium name="The Broad Institute Genomics Platform"/>
            <consortium name="The Broad Institute Genome Sequencing Center for Infectious Disease"/>
            <person name="Wu L."/>
            <person name="Ma J."/>
        </authorList>
    </citation>
    <scope>NUCLEOTIDE SEQUENCE [LARGE SCALE GENOMIC DNA]</scope>
    <source>
        <strain evidence="2">JCM 12125</strain>
    </source>
</reference>
<accession>A0ABW0FSN6</accession>
<name>A0ABW0FSN6_9CAUL</name>
<proteinExistence type="predicted"/>
<protein>
    <submittedName>
        <fullName evidence="1">Pyrimidine 5'-nucleotidase</fullName>
    </submittedName>
</protein>
<dbReference type="Gene3D" id="1.10.150.450">
    <property type="match status" value="1"/>
</dbReference>
<dbReference type="Proteomes" id="UP001596152">
    <property type="component" value="Unassembled WGS sequence"/>
</dbReference>
<dbReference type="InterPro" id="IPR023214">
    <property type="entry name" value="HAD_sf"/>
</dbReference>
<dbReference type="SFLD" id="SFLDS00003">
    <property type="entry name" value="Haloacid_Dehalogenase"/>
    <property type="match status" value="1"/>
</dbReference>
<dbReference type="InterPro" id="IPR006439">
    <property type="entry name" value="HAD-SF_hydro_IA"/>
</dbReference>
<dbReference type="Gene3D" id="3.40.50.1000">
    <property type="entry name" value="HAD superfamily/HAD-like"/>
    <property type="match status" value="1"/>
</dbReference>
<dbReference type="SFLD" id="SFLDG01129">
    <property type="entry name" value="C1.5:_HAD__Beta-PGM__Phosphata"/>
    <property type="match status" value="1"/>
</dbReference>
<dbReference type="Pfam" id="PF00702">
    <property type="entry name" value="Hydrolase"/>
    <property type="match status" value="1"/>
</dbReference>
<dbReference type="SFLD" id="SFLDG01132">
    <property type="entry name" value="C1.5.3:_5'-Nucleotidase_Like"/>
    <property type="match status" value="1"/>
</dbReference>
<dbReference type="EMBL" id="JBHSLF010000017">
    <property type="protein sequence ID" value="MFC5343978.1"/>
    <property type="molecule type" value="Genomic_DNA"/>
</dbReference>
<sequence length="225" mass="24869">MSLDLSHIDAWVFDLDDTLYPPEQGVLGLIQKRINAFMVAAVGLPEEEAKVLQRQFLNEHGTTLAGLMANYAVDADKFLREVHDVPLDSLEPNPRLVEIVAALPGKKYVLTNGARFHATRVLEKIGLTPVMDGVFAIEDMDLTPKPAPATFRRFIERFDIDPKRAVFFEDTPRNLQPAKAMGMTTVLIGTPEQFALHGGPVGDWVDAIATDLLDFLTPYALKDAA</sequence>
<dbReference type="RefSeq" id="WP_374037475.1">
    <property type="nucleotide sequence ID" value="NZ_CP169082.1"/>
</dbReference>
<evidence type="ECO:0000313" key="1">
    <source>
        <dbReference type="EMBL" id="MFC5343978.1"/>
    </source>
</evidence>
<dbReference type="PANTHER" id="PTHR12725:SF117">
    <property type="entry name" value="HALOACID DEHALOGENASE-LIKE HYDROLASE"/>
    <property type="match status" value="1"/>
</dbReference>
<keyword evidence="2" id="KW-1185">Reference proteome</keyword>